<reference evidence="2 3" key="1">
    <citation type="journal article" date="2020" name="Genome Biol. Evol.">
        <title>Comparative genomics of strictly vertically transmitted, feminizing microsporidia endosymbionts of amphipod crustaceans.</title>
        <authorList>
            <person name="Cormier A."/>
            <person name="Chebbi M.A."/>
            <person name="Giraud I."/>
            <person name="Wattier R."/>
            <person name="Teixeira M."/>
            <person name="Gilbert C."/>
            <person name="Rigaud T."/>
            <person name="Cordaux R."/>
        </authorList>
    </citation>
    <scope>NUCLEOTIDE SEQUENCE [LARGE SCALE GENOMIC DNA]</scope>
    <source>
        <strain evidence="2 3">Ou3-Ou53</strain>
    </source>
</reference>
<keyword evidence="1" id="KW-0472">Membrane</keyword>
<proteinExistence type="predicted"/>
<evidence type="ECO:0000313" key="2">
    <source>
        <dbReference type="EMBL" id="KAF9746897.1"/>
    </source>
</evidence>
<dbReference type="EMBL" id="SBJO01001361">
    <property type="protein sequence ID" value="KAF9746897.1"/>
    <property type="molecule type" value="Genomic_DNA"/>
</dbReference>
<accession>A0A9P6GV35</accession>
<name>A0A9P6GV35_9MICR</name>
<keyword evidence="1" id="KW-1133">Transmembrane helix</keyword>
<sequence>MIKYSKFNNKAHFIRTNTVYGFYLSRSAQNVIVDSWTNTKKKVGLSSPVEEAISWSPEDHYHGIRTNGTIVACLVLHVKIVLDGKSFILRYPFFGFLFIYLYFSFICDFN</sequence>
<dbReference type="Proteomes" id="UP000740883">
    <property type="component" value="Unassembled WGS sequence"/>
</dbReference>
<evidence type="ECO:0000313" key="3">
    <source>
        <dbReference type="Proteomes" id="UP000740883"/>
    </source>
</evidence>
<keyword evidence="3" id="KW-1185">Reference proteome</keyword>
<feature type="transmembrane region" description="Helical" evidence="1">
    <location>
        <begin position="87"/>
        <end position="106"/>
    </location>
</feature>
<dbReference type="AlphaFoldDB" id="A0A9P6GV35"/>
<comment type="caution">
    <text evidence="2">The sequence shown here is derived from an EMBL/GenBank/DDBJ whole genome shotgun (WGS) entry which is preliminary data.</text>
</comment>
<gene>
    <name evidence="2" type="ORF">NGRA_3527</name>
</gene>
<organism evidence="2 3">
    <name type="scientific">Nosema granulosis</name>
    <dbReference type="NCBI Taxonomy" id="83296"/>
    <lineage>
        <taxon>Eukaryota</taxon>
        <taxon>Fungi</taxon>
        <taxon>Fungi incertae sedis</taxon>
        <taxon>Microsporidia</taxon>
        <taxon>Nosematidae</taxon>
        <taxon>Nosema</taxon>
    </lineage>
</organism>
<evidence type="ECO:0000256" key="1">
    <source>
        <dbReference type="SAM" id="Phobius"/>
    </source>
</evidence>
<keyword evidence="1" id="KW-0812">Transmembrane</keyword>
<protein>
    <submittedName>
        <fullName evidence="2">Uncharacterized protein</fullName>
    </submittedName>
</protein>